<dbReference type="Pfam" id="PF00326">
    <property type="entry name" value="Peptidase_S9"/>
    <property type="match status" value="1"/>
</dbReference>
<reference evidence="4 5" key="1">
    <citation type="submission" date="2019-12" db="EMBL/GenBank/DDBJ databases">
        <authorList>
            <person name="Li J."/>
        </authorList>
    </citation>
    <scope>NUCLEOTIDE SEQUENCE [LARGE SCALE GENOMIC DNA]</scope>
    <source>
        <strain evidence="4 5">HL2-2</strain>
    </source>
</reference>
<dbReference type="Gene3D" id="2.120.10.30">
    <property type="entry name" value="TolB, C-terminal domain"/>
    <property type="match status" value="1"/>
</dbReference>
<evidence type="ECO:0000256" key="2">
    <source>
        <dbReference type="SAM" id="SignalP"/>
    </source>
</evidence>
<feature type="signal peptide" evidence="2">
    <location>
        <begin position="1"/>
        <end position="25"/>
    </location>
</feature>
<gene>
    <name evidence="4" type="ORF">GN138_13980</name>
</gene>
<keyword evidence="1" id="KW-0378">Hydrolase</keyword>
<organism evidence="4 5">
    <name type="scientific">Winogradskyella endarachnes</name>
    <dbReference type="NCBI Taxonomy" id="2681965"/>
    <lineage>
        <taxon>Bacteria</taxon>
        <taxon>Pseudomonadati</taxon>
        <taxon>Bacteroidota</taxon>
        <taxon>Flavobacteriia</taxon>
        <taxon>Flavobacteriales</taxon>
        <taxon>Flavobacteriaceae</taxon>
        <taxon>Winogradskyella</taxon>
    </lineage>
</organism>
<dbReference type="InterPro" id="IPR029058">
    <property type="entry name" value="AB_hydrolase_fold"/>
</dbReference>
<dbReference type="InterPro" id="IPR001375">
    <property type="entry name" value="Peptidase_S9_cat"/>
</dbReference>
<dbReference type="GO" id="GO:0006508">
    <property type="term" value="P:proteolysis"/>
    <property type="evidence" value="ECO:0007669"/>
    <property type="project" value="InterPro"/>
</dbReference>
<evidence type="ECO:0000259" key="3">
    <source>
        <dbReference type="Pfam" id="PF00326"/>
    </source>
</evidence>
<dbReference type="SUPFAM" id="SSF53474">
    <property type="entry name" value="alpha/beta-Hydrolases"/>
    <property type="match status" value="1"/>
</dbReference>
<dbReference type="RefSeq" id="WP_157364625.1">
    <property type="nucleotide sequence ID" value="NZ_WOWS01000006.1"/>
</dbReference>
<dbReference type="PANTHER" id="PTHR42776:SF27">
    <property type="entry name" value="DIPEPTIDYL PEPTIDASE FAMILY MEMBER 6"/>
    <property type="match status" value="1"/>
</dbReference>
<dbReference type="Gene3D" id="3.40.50.1820">
    <property type="entry name" value="alpha/beta hydrolase"/>
    <property type="match status" value="1"/>
</dbReference>
<dbReference type="AlphaFoldDB" id="A0A6L6UB25"/>
<name>A0A6L6UB25_9FLAO</name>
<protein>
    <submittedName>
        <fullName evidence="4">Prolyl oligopeptidase family serine peptidase</fullName>
    </submittedName>
</protein>
<dbReference type="GO" id="GO:0004252">
    <property type="term" value="F:serine-type endopeptidase activity"/>
    <property type="evidence" value="ECO:0007669"/>
    <property type="project" value="TreeGrafter"/>
</dbReference>
<feature type="chain" id="PRO_5026704520" evidence="2">
    <location>
        <begin position="26"/>
        <end position="761"/>
    </location>
</feature>
<evidence type="ECO:0000313" key="4">
    <source>
        <dbReference type="EMBL" id="MUU79561.1"/>
    </source>
</evidence>
<proteinExistence type="predicted"/>
<evidence type="ECO:0000256" key="1">
    <source>
        <dbReference type="ARBA" id="ARBA00022801"/>
    </source>
</evidence>
<keyword evidence="5" id="KW-1185">Reference proteome</keyword>
<keyword evidence="2" id="KW-0732">Signal</keyword>
<sequence>MKKTKSNSSLILSILALVFSISTFAQDISGSWKGSLNVQGQEIPLIFDVKNDDGVLSSTMDSPSQGATGIPMDKTVFEANELTIAFTQGGIKYVGVLENETITGTFFQGGMELPLNLTKTVKTKPGDVSLPSSKEALDKLAAFDNATYKYSAEDYFADPTKSSFQFSPKGNYFSFREKDENGKNHVYVKDTKTEKVTLAIKEGEELIRGYGWANDNRLIYIKDNGGNENYQLFAANLDGSNPKALTPFEDVKVNFSNLLNDQPDHVIIMMNKDNKQIFEPYKLNIVTGEMEKLFENKDATSPIAGYEFDKDGELRGYTKQQNGVEYVLYYRTGVNEPFNEIVTTNWQDSFSIVAFNYNTPYKHDAYVLTNLESNTSELVLYDLAKKEIIEKVYSNDTFDVGGLSRSKKRDYEVDYYYYTGEKTHVIPVSKYFKKLDKKFKKEFGDKVYSIVDKTEDEDKYLIILQTDKLYGTYYTYDVKKDEFTKLLDLMPQLHEEDMAEMRPINFTTRDGLKVYGYITIPNNIKKGERVPLIVNPHGGPYGVRDYWGFNPETQLFASRGYATLQVNYRGSGGYGKDFFLAGNKQIGRKMLNDLEDAVAYAKTLDFIDNEKVAIYGASYGGLATLGSLVKTPDLYTCGIDYVGVSNLFTFFESFPEYWKPYMAQFNEQWYNSEDEADQKIMKEVSPALHVDKIKKPLFVIQGANDPRVNIDESDQVVKSMRARGIDVPYMVKYDEGHGFSHEENRVELYKAMLGFFAQHLN</sequence>
<dbReference type="Proteomes" id="UP000478208">
    <property type="component" value="Unassembled WGS sequence"/>
</dbReference>
<dbReference type="SUPFAM" id="SSF82171">
    <property type="entry name" value="DPP6 N-terminal domain-like"/>
    <property type="match status" value="1"/>
</dbReference>
<accession>A0A6L6UB25</accession>
<evidence type="ECO:0000313" key="5">
    <source>
        <dbReference type="Proteomes" id="UP000478208"/>
    </source>
</evidence>
<comment type="caution">
    <text evidence="4">The sequence shown here is derived from an EMBL/GenBank/DDBJ whole genome shotgun (WGS) entry which is preliminary data.</text>
</comment>
<feature type="domain" description="Peptidase S9 prolyl oligopeptidase catalytic" evidence="3">
    <location>
        <begin position="547"/>
        <end position="761"/>
    </location>
</feature>
<dbReference type="PANTHER" id="PTHR42776">
    <property type="entry name" value="SERINE PEPTIDASE S9 FAMILY MEMBER"/>
    <property type="match status" value="1"/>
</dbReference>
<dbReference type="InterPro" id="IPR011042">
    <property type="entry name" value="6-blade_b-propeller_TolB-like"/>
</dbReference>
<dbReference type="EMBL" id="WOWS01000006">
    <property type="protein sequence ID" value="MUU79561.1"/>
    <property type="molecule type" value="Genomic_DNA"/>
</dbReference>